<dbReference type="EMBL" id="DRMJ01000471">
    <property type="protein sequence ID" value="HHL43739.1"/>
    <property type="molecule type" value="Genomic_DNA"/>
</dbReference>
<protein>
    <submittedName>
        <fullName evidence="2">4-(Cytidine 5'-diphospho)-2-C-methyl-D-erythritol kinase</fullName>
    </submittedName>
</protein>
<comment type="caution">
    <text evidence="2">The sequence shown here is derived from an EMBL/GenBank/DDBJ whole genome shotgun (WGS) entry which is preliminary data.</text>
</comment>
<dbReference type="InterPro" id="IPR013750">
    <property type="entry name" value="GHMP_kinase_C_dom"/>
</dbReference>
<feature type="domain" description="GHMP kinase C-terminal" evidence="1">
    <location>
        <begin position="3"/>
        <end position="57"/>
    </location>
</feature>
<dbReference type="GO" id="GO:0016301">
    <property type="term" value="F:kinase activity"/>
    <property type="evidence" value="ECO:0007669"/>
    <property type="project" value="UniProtKB-KW"/>
</dbReference>
<dbReference type="Proteomes" id="UP000885830">
    <property type="component" value="Unassembled WGS sequence"/>
</dbReference>
<evidence type="ECO:0000313" key="2">
    <source>
        <dbReference type="EMBL" id="HHL43739.1"/>
    </source>
</evidence>
<evidence type="ECO:0000259" key="1">
    <source>
        <dbReference type="Pfam" id="PF08544"/>
    </source>
</evidence>
<accession>A0A7C5QSU6</accession>
<dbReference type="SUPFAM" id="SSF55060">
    <property type="entry name" value="GHMP Kinase, C-terminal domain"/>
    <property type="match status" value="1"/>
</dbReference>
<keyword evidence="2" id="KW-0418">Kinase</keyword>
<feature type="non-terminal residue" evidence="2">
    <location>
        <position position="1"/>
    </location>
</feature>
<name>A0A7C5QSU6_9PROT</name>
<keyword evidence="2" id="KW-0808">Transferase</keyword>
<dbReference type="Gene3D" id="3.30.70.890">
    <property type="entry name" value="GHMP kinase, C-terminal domain"/>
    <property type="match status" value="1"/>
</dbReference>
<organism evidence="2">
    <name type="scientific">Hellea balneolensis</name>
    <dbReference type="NCBI Taxonomy" id="287478"/>
    <lineage>
        <taxon>Bacteria</taxon>
        <taxon>Pseudomonadati</taxon>
        <taxon>Pseudomonadota</taxon>
        <taxon>Alphaproteobacteria</taxon>
        <taxon>Maricaulales</taxon>
        <taxon>Robiginitomaculaceae</taxon>
        <taxon>Hellea</taxon>
    </lineage>
</organism>
<proteinExistence type="predicted"/>
<sequence length="73" mass="8054">DLQDIVVQMFPVVAEVLTSIQNQDGCRLARMSGSGATCFGLFHDFEQAKRAVANLEKSHANWWCVATRLGDIS</sequence>
<gene>
    <name evidence="2" type="ORF">ENJ42_08980</name>
</gene>
<dbReference type="AlphaFoldDB" id="A0A7C5QSU6"/>
<reference evidence="2" key="1">
    <citation type="journal article" date="2020" name="mSystems">
        <title>Genome- and Community-Level Interaction Insights into Carbon Utilization and Element Cycling Functions of Hydrothermarchaeota in Hydrothermal Sediment.</title>
        <authorList>
            <person name="Zhou Z."/>
            <person name="Liu Y."/>
            <person name="Xu W."/>
            <person name="Pan J."/>
            <person name="Luo Z.H."/>
            <person name="Li M."/>
        </authorList>
    </citation>
    <scope>NUCLEOTIDE SEQUENCE [LARGE SCALE GENOMIC DNA]</scope>
    <source>
        <strain evidence="2">HyVt-485</strain>
    </source>
</reference>
<dbReference type="InterPro" id="IPR036554">
    <property type="entry name" value="GHMP_kinase_C_sf"/>
</dbReference>
<dbReference type="Pfam" id="PF08544">
    <property type="entry name" value="GHMP_kinases_C"/>
    <property type="match status" value="1"/>
</dbReference>